<reference evidence="1 2" key="1">
    <citation type="submission" date="2023-06" db="EMBL/GenBank/DDBJ databases">
        <title>Microbacterium sp. nov., isolated from a waste landfill.</title>
        <authorList>
            <person name="Wen W."/>
        </authorList>
    </citation>
    <scope>NUCLEOTIDE SEQUENCE [LARGE SCALE GENOMIC DNA]</scope>
    <source>
        <strain evidence="1 2">ASV49</strain>
    </source>
</reference>
<gene>
    <name evidence="1" type="ORF">QSV35_00530</name>
</gene>
<name>A0ABT7MTP4_9MICO</name>
<dbReference type="Gene3D" id="3.30.70.100">
    <property type="match status" value="1"/>
</dbReference>
<dbReference type="SUPFAM" id="SSF54909">
    <property type="entry name" value="Dimeric alpha+beta barrel"/>
    <property type="match status" value="1"/>
</dbReference>
<dbReference type="RefSeq" id="WP_286285601.1">
    <property type="nucleotide sequence ID" value="NZ_JASXSZ010000001.1"/>
</dbReference>
<dbReference type="GO" id="GO:0062192">
    <property type="term" value="F:L-rhamnose mutarotase activity"/>
    <property type="evidence" value="ECO:0007669"/>
    <property type="project" value="UniProtKB-EC"/>
</dbReference>
<comment type="caution">
    <text evidence="1">The sequence shown here is derived from an EMBL/GenBank/DDBJ whole genome shotgun (WGS) entry which is preliminary data.</text>
</comment>
<accession>A0ABT7MTP4</accession>
<dbReference type="InterPro" id="IPR008000">
    <property type="entry name" value="Rham/fucose_mutarotase"/>
</dbReference>
<dbReference type="Pfam" id="PF05336">
    <property type="entry name" value="rhaM"/>
    <property type="match status" value="1"/>
</dbReference>
<protein>
    <submittedName>
        <fullName evidence="1">L-rhamnose mutarotase</fullName>
        <ecNumber evidence="1">5.1.3.32</ecNumber>
    </submittedName>
</protein>
<proteinExistence type="predicted"/>
<dbReference type="EMBL" id="JASXSZ010000001">
    <property type="protein sequence ID" value="MDL9977803.1"/>
    <property type="molecule type" value="Genomic_DNA"/>
</dbReference>
<keyword evidence="1" id="KW-0413">Isomerase</keyword>
<evidence type="ECO:0000313" key="2">
    <source>
        <dbReference type="Proteomes" id="UP001235064"/>
    </source>
</evidence>
<evidence type="ECO:0000313" key="1">
    <source>
        <dbReference type="EMBL" id="MDL9977803.1"/>
    </source>
</evidence>
<dbReference type="InterPro" id="IPR011008">
    <property type="entry name" value="Dimeric_a/b-barrel"/>
</dbReference>
<keyword evidence="2" id="KW-1185">Reference proteome</keyword>
<dbReference type="Proteomes" id="UP001235064">
    <property type="component" value="Unassembled WGS sequence"/>
</dbReference>
<dbReference type="EC" id="5.1.3.32" evidence="1"/>
<sequence>MRVALHSILREGHEVAYEEDHAAIPDDLVAAFARLDIHDWTIWRSGRHLFHLVDCDDFTAAIVALGTDPANEDWQRVIGRHVERFVDPPEGVGMPQVWSLTRQRA</sequence>
<organism evidence="1 2">
    <name type="scientific">Microbacterium candidum</name>
    <dbReference type="NCBI Taxonomy" id="3041922"/>
    <lineage>
        <taxon>Bacteria</taxon>
        <taxon>Bacillati</taxon>
        <taxon>Actinomycetota</taxon>
        <taxon>Actinomycetes</taxon>
        <taxon>Micrococcales</taxon>
        <taxon>Microbacteriaceae</taxon>
        <taxon>Microbacterium</taxon>
    </lineage>
</organism>